<comment type="caution">
    <text evidence="1">The sequence shown here is derived from an EMBL/GenBank/DDBJ whole genome shotgun (WGS) entry which is preliminary data.</text>
</comment>
<evidence type="ECO:0000313" key="2">
    <source>
        <dbReference type="Proteomes" id="UP000264071"/>
    </source>
</evidence>
<dbReference type="EMBL" id="DPIY01000012">
    <property type="protein sequence ID" value="HCT59137.1"/>
    <property type="molecule type" value="Genomic_DNA"/>
</dbReference>
<dbReference type="AlphaFoldDB" id="A0A3D4VFL4"/>
<accession>A0A3D4VFL4</accession>
<organism evidence="1 2">
    <name type="scientific">Gemmatimonas aurantiaca</name>
    <dbReference type="NCBI Taxonomy" id="173480"/>
    <lineage>
        <taxon>Bacteria</taxon>
        <taxon>Pseudomonadati</taxon>
        <taxon>Gemmatimonadota</taxon>
        <taxon>Gemmatimonadia</taxon>
        <taxon>Gemmatimonadales</taxon>
        <taxon>Gemmatimonadaceae</taxon>
        <taxon>Gemmatimonas</taxon>
    </lineage>
</organism>
<evidence type="ECO:0000313" key="1">
    <source>
        <dbReference type="EMBL" id="HCT59137.1"/>
    </source>
</evidence>
<reference evidence="1 2" key="1">
    <citation type="journal article" date="2018" name="Nat. Biotechnol.">
        <title>A standardized bacterial taxonomy based on genome phylogeny substantially revises the tree of life.</title>
        <authorList>
            <person name="Parks D.H."/>
            <person name="Chuvochina M."/>
            <person name="Waite D.W."/>
            <person name="Rinke C."/>
            <person name="Skarshewski A."/>
            <person name="Chaumeil P.A."/>
            <person name="Hugenholtz P."/>
        </authorList>
    </citation>
    <scope>NUCLEOTIDE SEQUENCE [LARGE SCALE GENOMIC DNA]</scope>
    <source>
        <strain evidence="1">UBA8844</strain>
    </source>
</reference>
<protein>
    <submittedName>
        <fullName evidence="1">Uncharacterized protein</fullName>
    </submittedName>
</protein>
<sequence length="173" mass="19469">MSDERAIKAWEHWRASSEKLDYFLLGTSSALTAYIGQRLPVEPLGFNAGTLELSSVVVFAFASLAAIERLRASVTGLGVTHQMLESASMAGDLRAMVLKGEKEHIIEYKSGRAYTLGQASRKANQEDERRRLSVKEWERWEKRGLRAYNWRDRLLLLGILLYSASKVLAALPK</sequence>
<gene>
    <name evidence="1" type="ORF">DGD08_18200</name>
</gene>
<name>A0A3D4VFL4_9BACT</name>
<dbReference type="Proteomes" id="UP000264071">
    <property type="component" value="Unassembled WGS sequence"/>
</dbReference>
<proteinExistence type="predicted"/>